<name>A0A2H4FS56_9FLOR</name>
<keyword evidence="4 5" id="KW-0934">Plastid</keyword>
<accession>A0A2H4FS56</accession>
<keyword evidence="5" id="KW-0150">Chloroplast</keyword>
<evidence type="ECO:0000256" key="2">
    <source>
        <dbReference type="ARBA" id="ARBA00009664"/>
    </source>
</evidence>
<evidence type="ECO:0000313" key="5">
    <source>
        <dbReference type="EMBL" id="AOV83785.1"/>
    </source>
</evidence>
<evidence type="ECO:0000256" key="1">
    <source>
        <dbReference type="ARBA" id="ARBA00004474"/>
    </source>
</evidence>
<evidence type="ECO:0000256" key="3">
    <source>
        <dbReference type="ARBA" id="ARBA00021523"/>
    </source>
</evidence>
<dbReference type="EMBL" id="KU892652">
    <property type="protein sequence ID" value="AOV83785.1"/>
    <property type="molecule type" value="Genomic_DNA"/>
</dbReference>
<dbReference type="InterPro" id="IPR011060">
    <property type="entry name" value="RibuloseP-bd_barrel"/>
</dbReference>
<sequence length="268" mass="29405">MSKYMLSLQKALLSKKVIKIITGLANLDVNDVLDKVKAAEIAGATYVDIAANPDLVLVVKSMTSIPVCVSSINPKDLYQCVLAGADMVEIGNFDIFYSKNIIFSYNQIINIAQETKYLLNHIDICVTIPHHLLLEQQVKLARNLKQIGIKCIQTEGFMAKNSYQENNKIFKFINKSSSALSSSYAIAKSVNIPIIAASGINSISAPIAISYGASGIGLGSVLNDLNGINEIANYIQEVIESMYNYDKNKYNEAYSAECNSLIMRSCHM</sequence>
<evidence type="ECO:0000256" key="4">
    <source>
        <dbReference type="ARBA" id="ARBA00022640"/>
    </source>
</evidence>
<reference evidence="5" key="1">
    <citation type="submission" date="2016-03" db="EMBL/GenBank/DDBJ databases">
        <title>Complete plastid genome of Kappaphycus alvarezii.</title>
        <authorList>
            <person name="Zhang L."/>
            <person name="Liu T."/>
            <person name="Liu N."/>
        </authorList>
    </citation>
    <scope>NUCLEOTIDE SEQUENCE</scope>
</reference>
<dbReference type="Pfam" id="PF04481">
    <property type="entry name" value="DUF561"/>
    <property type="match status" value="1"/>
</dbReference>
<organism evidence="5">
    <name type="scientific">Kappaphycus alvarezii</name>
    <dbReference type="NCBI Taxonomy" id="38544"/>
    <lineage>
        <taxon>Eukaryota</taxon>
        <taxon>Rhodophyta</taxon>
        <taxon>Florideophyceae</taxon>
        <taxon>Rhodymeniophycidae</taxon>
        <taxon>Gigartinales</taxon>
        <taxon>Solieriaceae</taxon>
        <taxon>Kappaphycus</taxon>
    </lineage>
</organism>
<dbReference type="PANTHER" id="PTHR36895">
    <property type="match status" value="1"/>
</dbReference>
<comment type="similarity">
    <text evidence="2">Belongs to the ycf23 family.</text>
</comment>
<dbReference type="InterPro" id="IPR007570">
    <property type="entry name" value="Uncharacterised_Ycf23"/>
</dbReference>
<protein>
    <recommendedName>
        <fullName evidence="3">Uncharacterized protein ycf23</fullName>
    </recommendedName>
</protein>
<dbReference type="AlphaFoldDB" id="A0A2H4FS56"/>
<dbReference type="GO" id="GO:0009536">
    <property type="term" value="C:plastid"/>
    <property type="evidence" value="ECO:0007669"/>
    <property type="project" value="UniProtKB-SubCell"/>
</dbReference>
<dbReference type="SUPFAM" id="SSF51366">
    <property type="entry name" value="Ribulose-phoshate binding barrel"/>
    <property type="match status" value="1"/>
</dbReference>
<dbReference type="PANTHER" id="PTHR36895:SF1">
    <property type="entry name" value="YCF23 PROTEIN"/>
    <property type="match status" value="1"/>
</dbReference>
<comment type="subcellular location">
    <subcellularLocation>
        <location evidence="1">Plastid</location>
    </subcellularLocation>
</comment>
<geneLocation type="chloroplast" evidence="5"/>
<proteinExistence type="inferred from homology"/>
<gene>
    <name evidence="5" type="primary">ycf23</name>
    <name evidence="5" type="ORF">mogbl208</name>
</gene>